<comment type="subcellular location">
    <subcellularLocation>
        <location evidence="1">Membrane</location>
        <topology evidence="1">Single-pass membrane protein</topology>
    </subcellularLocation>
</comment>
<feature type="compositionally biased region" description="Low complexity" evidence="8">
    <location>
        <begin position="90"/>
        <end position="121"/>
    </location>
</feature>
<protein>
    <submittedName>
        <fullName evidence="9">Sec-independent protein translocase protein TatB</fullName>
    </submittedName>
</protein>
<sequence>MSFFGINGGEMLVIALLALVLIGPERLPRYAGQLGALVKQGKVALQGAKERIDAELGDELKDVDWQKLDPRQYDPRRIVKEALLDDEPVAGAARRPAARAGRATTAGAASAATTAEPPVASGRAPFDDEAT</sequence>
<dbReference type="EMBL" id="JABEZU010000001">
    <property type="protein sequence ID" value="NOV96522.1"/>
    <property type="molecule type" value="Genomic_DNA"/>
</dbReference>
<accession>A0ABX2A0Y5</accession>
<evidence type="ECO:0000256" key="5">
    <source>
        <dbReference type="ARBA" id="ARBA00022989"/>
    </source>
</evidence>
<evidence type="ECO:0000256" key="7">
    <source>
        <dbReference type="ARBA" id="ARBA00023136"/>
    </source>
</evidence>
<dbReference type="RefSeq" id="WP_343036266.1">
    <property type="nucleotide sequence ID" value="NZ_BAAAML010000002.1"/>
</dbReference>
<evidence type="ECO:0000256" key="3">
    <source>
        <dbReference type="ARBA" id="ARBA00022692"/>
    </source>
</evidence>
<evidence type="ECO:0000313" key="9">
    <source>
        <dbReference type="EMBL" id="NOV96522.1"/>
    </source>
</evidence>
<dbReference type="Pfam" id="PF02416">
    <property type="entry name" value="TatA_B_E"/>
    <property type="match status" value="1"/>
</dbReference>
<evidence type="ECO:0000256" key="2">
    <source>
        <dbReference type="ARBA" id="ARBA00022448"/>
    </source>
</evidence>
<gene>
    <name evidence="9" type="ORF">HDG69_001075</name>
</gene>
<evidence type="ECO:0000256" key="4">
    <source>
        <dbReference type="ARBA" id="ARBA00022927"/>
    </source>
</evidence>
<proteinExistence type="predicted"/>
<evidence type="ECO:0000313" key="10">
    <source>
        <dbReference type="Proteomes" id="UP000757540"/>
    </source>
</evidence>
<reference evidence="9 10" key="1">
    <citation type="submission" date="2020-05" db="EMBL/GenBank/DDBJ databases">
        <title>Genomic Encyclopedia of Type Strains, Phase III (KMG-III): the genomes of soil and plant-associated and newly described type strains.</title>
        <authorList>
            <person name="Whitman W."/>
        </authorList>
    </citation>
    <scope>NUCLEOTIDE SEQUENCE [LARGE SCALE GENOMIC DNA]</scope>
    <source>
        <strain evidence="9 10">KCTC 19046</strain>
    </source>
</reference>
<dbReference type="Proteomes" id="UP000757540">
    <property type="component" value="Unassembled WGS sequence"/>
</dbReference>
<dbReference type="InterPro" id="IPR003369">
    <property type="entry name" value="TatA/B/E"/>
</dbReference>
<evidence type="ECO:0000256" key="6">
    <source>
        <dbReference type="ARBA" id="ARBA00023010"/>
    </source>
</evidence>
<keyword evidence="5" id="KW-1133">Transmembrane helix</keyword>
<keyword evidence="6" id="KW-0811">Translocation</keyword>
<feature type="region of interest" description="Disordered" evidence="8">
    <location>
        <begin position="90"/>
        <end position="131"/>
    </location>
</feature>
<keyword evidence="7" id="KW-0472">Membrane</keyword>
<comment type="caution">
    <text evidence="9">The sequence shown here is derived from an EMBL/GenBank/DDBJ whole genome shotgun (WGS) entry which is preliminary data.</text>
</comment>
<dbReference type="PRINTS" id="PR01506">
    <property type="entry name" value="TATBPROTEIN"/>
</dbReference>
<keyword evidence="4" id="KW-0653">Protein transport</keyword>
<keyword evidence="2" id="KW-0813">Transport</keyword>
<evidence type="ECO:0000256" key="8">
    <source>
        <dbReference type="SAM" id="MobiDB-lite"/>
    </source>
</evidence>
<organism evidence="9 10">
    <name type="scientific">Isoptericola halotolerans</name>
    <dbReference type="NCBI Taxonomy" id="300560"/>
    <lineage>
        <taxon>Bacteria</taxon>
        <taxon>Bacillati</taxon>
        <taxon>Actinomycetota</taxon>
        <taxon>Actinomycetes</taxon>
        <taxon>Micrococcales</taxon>
        <taxon>Promicromonosporaceae</taxon>
        <taxon>Isoptericola</taxon>
    </lineage>
</organism>
<evidence type="ECO:0000256" key="1">
    <source>
        <dbReference type="ARBA" id="ARBA00004167"/>
    </source>
</evidence>
<keyword evidence="10" id="KW-1185">Reference proteome</keyword>
<keyword evidence="3" id="KW-0812">Transmembrane</keyword>
<name>A0ABX2A0Y5_9MICO</name>
<dbReference type="Gene3D" id="1.20.5.3310">
    <property type="match status" value="1"/>
</dbReference>